<evidence type="ECO:0000256" key="4">
    <source>
        <dbReference type="RuleBase" id="RU003322"/>
    </source>
</evidence>
<keyword evidence="3 4" id="KW-0067">ATP-binding</keyword>
<evidence type="ECO:0000313" key="7">
    <source>
        <dbReference type="RefSeq" id="XP_052127795.1"/>
    </source>
</evidence>
<dbReference type="GO" id="GO:0005524">
    <property type="term" value="F:ATP binding"/>
    <property type="evidence" value="ECO:0007669"/>
    <property type="project" value="UniProtKB-KW"/>
</dbReference>
<dbReference type="PANTHER" id="PTHR19375">
    <property type="entry name" value="HEAT SHOCK PROTEIN 70KDA"/>
    <property type="match status" value="1"/>
</dbReference>
<dbReference type="PROSITE" id="PS01036">
    <property type="entry name" value="HSP70_3"/>
    <property type="match status" value="1"/>
</dbReference>
<gene>
    <name evidence="7" type="primary">LOC113209969</name>
</gene>
<keyword evidence="2 4" id="KW-0547">Nucleotide-binding</keyword>
<dbReference type="Pfam" id="PF00012">
    <property type="entry name" value="HSP70"/>
    <property type="match status" value="1"/>
</dbReference>
<dbReference type="PROSITE" id="PS00329">
    <property type="entry name" value="HSP70_2"/>
    <property type="match status" value="1"/>
</dbReference>
<dbReference type="OrthoDB" id="8188583at2759"/>
<dbReference type="FunFam" id="3.30.30.30:FF:000001">
    <property type="entry name" value="heat shock 70 kDa protein-like"/>
    <property type="match status" value="1"/>
</dbReference>
<dbReference type="RefSeq" id="XP_052127795.1">
    <property type="nucleotide sequence ID" value="XM_052271835.1"/>
</dbReference>
<evidence type="ECO:0000256" key="1">
    <source>
        <dbReference type="ARBA" id="ARBA00007381"/>
    </source>
</evidence>
<reference evidence="7" key="2">
    <citation type="submission" date="2025-08" db="UniProtKB">
        <authorList>
            <consortium name="RefSeq"/>
        </authorList>
    </citation>
    <scope>IDENTIFICATION</scope>
    <source>
        <tissue evidence="7">Whole organism</tissue>
    </source>
</reference>
<dbReference type="PRINTS" id="PR00301">
    <property type="entry name" value="HEATSHOCK70"/>
</dbReference>
<dbReference type="InterPro" id="IPR013126">
    <property type="entry name" value="Hsp_70_fam"/>
</dbReference>
<dbReference type="AlphaFoldDB" id="A0A9C6X263"/>
<dbReference type="FunFam" id="3.90.640.10:FF:000003">
    <property type="entry name" value="Molecular chaperone DnaK"/>
    <property type="match status" value="1"/>
</dbReference>
<comment type="similarity">
    <text evidence="1 4">Belongs to the heat shock protein 70 family.</text>
</comment>
<dbReference type="GO" id="GO:0140662">
    <property type="term" value="F:ATP-dependent protein folding chaperone"/>
    <property type="evidence" value="ECO:0007669"/>
    <property type="project" value="InterPro"/>
</dbReference>
<keyword evidence="6" id="KW-1185">Reference proteome</keyword>
<protein>
    <submittedName>
        <fullName evidence="7">Heat shock 70 kDa protein II-like</fullName>
    </submittedName>
</protein>
<evidence type="ECO:0000256" key="3">
    <source>
        <dbReference type="ARBA" id="ARBA00022840"/>
    </source>
</evidence>
<accession>A0A9C6X263</accession>
<feature type="region of interest" description="Disordered" evidence="5">
    <location>
        <begin position="547"/>
        <end position="570"/>
    </location>
</feature>
<dbReference type="Gene3D" id="3.90.640.10">
    <property type="entry name" value="Actin, Chain A, domain 4"/>
    <property type="match status" value="1"/>
</dbReference>
<evidence type="ECO:0000313" key="6">
    <source>
        <dbReference type="Proteomes" id="UP000504606"/>
    </source>
</evidence>
<organism evidence="6 7">
    <name type="scientific">Frankliniella occidentalis</name>
    <name type="common">Western flower thrips</name>
    <name type="synonym">Euthrips occidentalis</name>
    <dbReference type="NCBI Taxonomy" id="133901"/>
    <lineage>
        <taxon>Eukaryota</taxon>
        <taxon>Metazoa</taxon>
        <taxon>Ecdysozoa</taxon>
        <taxon>Arthropoda</taxon>
        <taxon>Hexapoda</taxon>
        <taxon>Insecta</taxon>
        <taxon>Pterygota</taxon>
        <taxon>Neoptera</taxon>
        <taxon>Paraneoptera</taxon>
        <taxon>Thysanoptera</taxon>
        <taxon>Terebrantia</taxon>
        <taxon>Thripoidea</taxon>
        <taxon>Thripidae</taxon>
        <taxon>Frankliniella</taxon>
    </lineage>
</organism>
<dbReference type="Gene3D" id="3.30.420.40">
    <property type="match status" value="2"/>
</dbReference>
<name>A0A9C6X263_FRAOC</name>
<evidence type="ECO:0000256" key="2">
    <source>
        <dbReference type="ARBA" id="ARBA00022741"/>
    </source>
</evidence>
<dbReference type="GO" id="GO:0006950">
    <property type="term" value="P:response to stress"/>
    <property type="evidence" value="ECO:0007669"/>
    <property type="project" value="UniProtKB-ARBA"/>
</dbReference>
<dbReference type="InterPro" id="IPR029047">
    <property type="entry name" value="HSP70_peptide-bd_sf"/>
</dbReference>
<dbReference type="InterPro" id="IPR043129">
    <property type="entry name" value="ATPase_NBD"/>
</dbReference>
<dbReference type="CDD" id="cd24028">
    <property type="entry name" value="ASKHA_NBD_HSP70_HSPA1-like"/>
    <property type="match status" value="1"/>
</dbReference>
<sequence length="570" mass="61911">MESQAGCSSTPSSPPSGPVVGIDLGTTYSAVAVYQRGKVEIFSNESGSRTTPSVVGFLGGESFVGEAAQDLPASCQVFDSKRLIGRPYNAILTSEISHWPFMVIEKRGVPVLRVTVNESKKEDFFPEEISAMVLRNLKETAEASLQQTVSQAVITVPAFFNERQRQMTKLAGKIAGLDVIGMINEPTAAAIAYGLDKSKGSDGAKKTIFIYDLGGGTFDVSVMTVSGSDFTVLASGGDTHLGGEDFDNRLLHALIEDVRTQHGVCLDSVSVHELRRACELAKRKLSSLSEVPVSVYFPRHNLNYKTSVTRARCENLCSDLFNKTLTIATDVLADAKVTKDAVDEVVLVGGSTRIPKVRTMLRDFFDGKEPRRSINPDEAVAYGAAVHAAALAAGDDHLFCNMVKLKDVTALSLGIETEGGGFSRVIPRNTPIPCKMVKEYTKCKDACEVLFEVFQGERSLAKDNHNLNKKFTIPTPLPQKDVKIDCCFTIDADGLLTVTATDKVTGASGKVTVTQEEGALSEDAVKDMIERAKRFRDQDARDLLKIQAAQRDEETAQQDGGRAKKRKIRR</sequence>
<dbReference type="InterPro" id="IPR018181">
    <property type="entry name" value="Heat_shock_70_CS"/>
</dbReference>
<dbReference type="SUPFAM" id="SSF53067">
    <property type="entry name" value="Actin-like ATPase domain"/>
    <property type="match status" value="2"/>
</dbReference>
<evidence type="ECO:0000256" key="5">
    <source>
        <dbReference type="SAM" id="MobiDB-lite"/>
    </source>
</evidence>
<dbReference type="SUPFAM" id="SSF100920">
    <property type="entry name" value="Heat shock protein 70kD (HSP70), peptide-binding domain"/>
    <property type="match status" value="1"/>
</dbReference>
<dbReference type="GeneID" id="113209969"/>
<dbReference type="Gene3D" id="2.60.34.10">
    <property type="entry name" value="Substrate Binding Domain Of DNAk, Chain A, domain 1"/>
    <property type="match status" value="1"/>
</dbReference>
<dbReference type="PROSITE" id="PS00297">
    <property type="entry name" value="HSP70_1"/>
    <property type="match status" value="1"/>
</dbReference>
<reference evidence="7" key="1">
    <citation type="journal article" date="2018" name="Proc. Natl. Acad. Sci. U.S.A.">
        <title>Phylogenomics and the evolution of hemipteroid insects.</title>
        <authorList>
            <person name="Johnson K.P."/>
            <person name="Dietrich C.H."/>
            <person name="Friedrich F."/>
            <person name="Beutel R.G."/>
            <person name="Wipfler B."/>
            <person name="Peters R.S."/>
            <person name="Allen J.M."/>
            <person name="Petersen M."/>
            <person name="Donath A."/>
            <person name="Walden K.K."/>
            <person name="Kozlov A.M."/>
            <person name="Podsiadlowski L."/>
            <person name="Mayer C."/>
            <person name="Meusemann K."/>
            <person name="Vasilikopoulos A."/>
            <person name="Waterhouse R.M."/>
            <person name="Cameron S.L."/>
            <person name="Weirauch C."/>
            <person name="Swanson D.R."/>
            <person name="Percy D.M."/>
            <person name="Hardy N.B."/>
            <person name="Terry I."/>
            <person name="Liu S."/>
            <person name="Zhou X."/>
            <person name="Misof B."/>
            <person name="Robertson H.M."/>
            <person name="Yoshizawa K."/>
        </authorList>
    </citation>
    <scope>NUCLEOTIDE SEQUENCE</scope>
    <source>
        <tissue evidence="7">Whole organism</tissue>
    </source>
</reference>
<proteinExistence type="inferred from homology"/>
<dbReference type="Proteomes" id="UP000504606">
    <property type="component" value="Unplaced"/>
</dbReference>
<dbReference type="KEGG" id="foc:113209969"/>